<dbReference type="VEuPathDB" id="FungiDB:H310_02110"/>
<dbReference type="RefSeq" id="XP_008863736.1">
    <property type="nucleotide sequence ID" value="XM_008865514.1"/>
</dbReference>
<accession>A0A024UPS5</accession>
<dbReference type="SUPFAM" id="SSF50370">
    <property type="entry name" value="Ricin B-like lectins"/>
    <property type="match status" value="1"/>
</dbReference>
<dbReference type="Gene3D" id="2.80.10.50">
    <property type="match status" value="1"/>
</dbReference>
<proteinExistence type="predicted"/>
<gene>
    <name evidence="1" type="ORF">H310_02110</name>
</gene>
<dbReference type="AlphaFoldDB" id="A0A024UPS5"/>
<name>A0A024UPS5_9STRA</name>
<dbReference type="CDD" id="cd00161">
    <property type="entry name" value="beta-trefoil_Ricin-like"/>
    <property type="match status" value="1"/>
</dbReference>
<sequence length="211" mass="23871">MCLRRPWQFSMQQHWVHLVKMPPVLGWIAAVAVLCVSGVHPSASADVPPTRQVHRSLGWISGMYSIGRDDDAATFRLSVVDGYLKASAPAADDGNGSPRRQTWRVFRAHESDDRNMLQHVVEGTCLDAWSHKWMKTPLVHSFECSANETHQHWIVHPSAMGHAWIQPHYLSEWCLTVAFPNATASGQPEFADPTLDRCAEGRHDQLFYFYP</sequence>
<dbReference type="PROSITE" id="PS50231">
    <property type="entry name" value="RICIN_B_LECTIN"/>
    <property type="match status" value="1"/>
</dbReference>
<organism evidence="1">
    <name type="scientific">Aphanomyces invadans</name>
    <dbReference type="NCBI Taxonomy" id="157072"/>
    <lineage>
        <taxon>Eukaryota</taxon>
        <taxon>Sar</taxon>
        <taxon>Stramenopiles</taxon>
        <taxon>Oomycota</taxon>
        <taxon>Saprolegniomycetes</taxon>
        <taxon>Saprolegniales</taxon>
        <taxon>Verrucalvaceae</taxon>
        <taxon>Aphanomyces</taxon>
    </lineage>
</organism>
<protein>
    <submittedName>
        <fullName evidence="1">Uncharacterized protein</fullName>
    </submittedName>
</protein>
<dbReference type="OrthoDB" id="44301at2759"/>
<dbReference type="GeneID" id="20079160"/>
<evidence type="ECO:0000313" key="1">
    <source>
        <dbReference type="EMBL" id="ETW07643.1"/>
    </source>
</evidence>
<reference evidence="1" key="1">
    <citation type="submission" date="2013-12" db="EMBL/GenBank/DDBJ databases">
        <title>The Genome Sequence of Aphanomyces invadans NJM9701.</title>
        <authorList>
            <consortium name="The Broad Institute Genomics Platform"/>
            <person name="Russ C."/>
            <person name="Tyler B."/>
            <person name="van West P."/>
            <person name="Dieguez-Uribeondo J."/>
            <person name="Young S.K."/>
            <person name="Zeng Q."/>
            <person name="Gargeya S."/>
            <person name="Fitzgerald M."/>
            <person name="Abouelleil A."/>
            <person name="Alvarado L."/>
            <person name="Chapman S.B."/>
            <person name="Gainer-Dewar J."/>
            <person name="Goldberg J."/>
            <person name="Griggs A."/>
            <person name="Gujja S."/>
            <person name="Hansen M."/>
            <person name="Howarth C."/>
            <person name="Imamovic A."/>
            <person name="Ireland A."/>
            <person name="Larimer J."/>
            <person name="McCowan C."/>
            <person name="Murphy C."/>
            <person name="Pearson M."/>
            <person name="Poon T.W."/>
            <person name="Priest M."/>
            <person name="Roberts A."/>
            <person name="Saif S."/>
            <person name="Shea T."/>
            <person name="Sykes S."/>
            <person name="Wortman J."/>
            <person name="Nusbaum C."/>
            <person name="Birren B."/>
        </authorList>
    </citation>
    <scope>NUCLEOTIDE SEQUENCE [LARGE SCALE GENOMIC DNA]</scope>
    <source>
        <strain evidence="1">NJM9701</strain>
    </source>
</reference>
<dbReference type="InterPro" id="IPR035992">
    <property type="entry name" value="Ricin_B-like_lectins"/>
</dbReference>
<dbReference type="EMBL" id="KI913954">
    <property type="protein sequence ID" value="ETW07643.1"/>
    <property type="molecule type" value="Genomic_DNA"/>
</dbReference>